<dbReference type="GO" id="GO:0009307">
    <property type="term" value="P:DNA restriction-modification system"/>
    <property type="evidence" value="ECO:0007669"/>
    <property type="project" value="InterPro"/>
</dbReference>
<dbReference type="SUPFAM" id="SSF52980">
    <property type="entry name" value="Restriction endonuclease-like"/>
    <property type="match status" value="1"/>
</dbReference>
<evidence type="ECO:0000313" key="2">
    <source>
        <dbReference type="Proteomes" id="UP000036410"/>
    </source>
</evidence>
<dbReference type="Pfam" id="PF09195">
    <property type="entry name" value="Endonuc-BglII"/>
    <property type="match status" value="1"/>
</dbReference>
<dbReference type="EMBL" id="CP010586">
    <property type="protein sequence ID" value="AKP75259.1"/>
    <property type="molecule type" value="Genomic_DNA"/>
</dbReference>
<evidence type="ECO:0000313" key="1">
    <source>
        <dbReference type="EMBL" id="AKP75259.1"/>
    </source>
</evidence>
<dbReference type="AlphaFoldDB" id="A0A806TLQ7"/>
<name>A0A806TLQ7_PRIMG</name>
<dbReference type="Proteomes" id="UP000036410">
    <property type="component" value="Chromosome"/>
</dbReference>
<dbReference type="GO" id="GO:0003677">
    <property type="term" value="F:DNA binding"/>
    <property type="evidence" value="ECO:0007669"/>
    <property type="project" value="InterPro"/>
</dbReference>
<keyword evidence="1" id="KW-0255">Endonuclease</keyword>
<sequence length="214" mass="24503">MDYRIHSHRNALTILENEPEFQEAWAEVQHILRKITDDMIIDCYNTHYQQKNKSLSTTINRLLKEEFTSFSWSGESPIFQEAKYKDVKGDYWRLDFAKDDISIEVAFNHSTVIAWNLLKPVLASELNHVQKAIQTKLGIIICATQEMKVAGNFDGAIGTYEKFIDHLRPLRNQLSVPLLIIGLDAPKTFMLGEIKQGNKKLGSVVKLDNPELSV</sequence>
<dbReference type="Gene3D" id="3.40.91.20">
    <property type="match status" value="1"/>
</dbReference>
<organism evidence="1 2">
    <name type="scientific">Priestia megaterium Q3</name>
    <dbReference type="NCBI Taxonomy" id="1452722"/>
    <lineage>
        <taxon>Bacteria</taxon>
        <taxon>Bacillati</taxon>
        <taxon>Bacillota</taxon>
        <taxon>Bacilli</taxon>
        <taxon>Bacillales</taxon>
        <taxon>Bacillaceae</taxon>
        <taxon>Priestia</taxon>
    </lineage>
</organism>
<keyword evidence="1" id="KW-0378">Hydrolase</keyword>
<dbReference type="RefSeq" id="WP_049162691.1">
    <property type="nucleotide sequence ID" value="NZ_CP010586.1"/>
</dbReference>
<proteinExistence type="predicted"/>
<dbReference type="InterPro" id="IPR011335">
    <property type="entry name" value="Restrct_endonuc-II-like"/>
</dbReference>
<gene>
    <name evidence="1" type="ORF">AS52_00238</name>
</gene>
<protein>
    <submittedName>
        <fullName evidence="1">Restriction endonuclease BglII</fullName>
    </submittedName>
</protein>
<dbReference type="GO" id="GO:0000287">
    <property type="term" value="F:magnesium ion binding"/>
    <property type="evidence" value="ECO:0007669"/>
    <property type="project" value="InterPro"/>
</dbReference>
<reference evidence="1 2" key="1">
    <citation type="submission" date="2015-01" db="EMBL/GenBank/DDBJ databases">
        <title>Genome sequence of bacillus megaterium Q3.</title>
        <authorList>
            <person name="Wang Y."/>
            <person name="Luo K."/>
            <person name="Bai L."/>
            <person name="Luo F."/>
        </authorList>
    </citation>
    <scope>NUCLEOTIDE SEQUENCE [LARGE SCALE GENOMIC DNA]</scope>
    <source>
        <strain evidence="1 2">Q3</strain>
    </source>
</reference>
<dbReference type="GO" id="GO:0009036">
    <property type="term" value="F:type II site-specific deoxyribonuclease activity"/>
    <property type="evidence" value="ECO:0007669"/>
    <property type="project" value="InterPro"/>
</dbReference>
<keyword evidence="1" id="KW-0540">Nuclease</keyword>
<dbReference type="InterPro" id="IPR011338">
    <property type="entry name" value="BamHI/BglII/BstY"/>
</dbReference>
<accession>A0A806TLQ7</accession>
<dbReference type="InterPro" id="IPR015278">
    <property type="entry name" value="BglII-like"/>
</dbReference>